<gene>
    <name evidence="2" type="ORF">E3N88_19096</name>
</gene>
<reference evidence="2 3" key="1">
    <citation type="submission" date="2019-05" db="EMBL/GenBank/DDBJ databases">
        <title>Mikania micrantha, genome provides insights into the molecular mechanism of rapid growth.</title>
        <authorList>
            <person name="Liu B."/>
        </authorList>
    </citation>
    <scope>NUCLEOTIDE SEQUENCE [LARGE SCALE GENOMIC DNA]</scope>
    <source>
        <strain evidence="2">NLD-2019</strain>
        <tissue evidence="2">Leaf</tissue>
    </source>
</reference>
<proteinExistence type="predicted"/>
<dbReference type="Proteomes" id="UP000326396">
    <property type="component" value="Linkage Group LG18"/>
</dbReference>
<comment type="caution">
    <text evidence="2">The sequence shown here is derived from an EMBL/GenBank/DDBJ whole genome shotgun (WGS) entry which is preliminary data.</text>
</comment>
<keyword evidence="3" id="KW-1185">Reference proteome</keyword>
<evidence type="ECO:0000313" key="2">
    <source>
        <dbReference type="EMBL" id="KAD4982425.1"/>
    </source>
</evidence>
<protein>
    <submittedName>
        <fullName evidence="2">Uncharacterized protein</fullName>
    </submittedName>
</protein>
<sequence>MGRSPNAQPRQIYGPTDLSRRKQQRHSTAPPTADHQDLHDSSLLARSPSCQFLFTGTVFFLSGEATVFFLAGIAPRPTERSTPNSGQCVVLTGLTRHQSLAWRSTGKTPQDRPTIRFAAHSLGPWVKPGRTRFAYTKVIALCPLKAMPWMRFELATFQSTSQTPTSGTTSQDGSSLYGANTRKTFDNIVI</sequence>
<accession>A0A5N6NNV4</accession>
<organism evidence="2 3">
    <name type="scientific">Mikania micrantha</name>
    <name type="common">bitter vine</name>
    <dbReference type="NCBI Taxonomy" id="192012"/>
    <lineage>
        <taxon>Eukaryota</taxon>
        <taxon>Viridiplantae</taxon>
        <taxon>Streptophyta</taxon>
        <taxon>Embryophyta</taxon>
        <taxon>Tracheophyta</taxon>
        <taxon>Spermatophyta</taxon>
        <taxon>Magnoliopsida</taxon>
        <taxon>eudicotyledons</taxon>
        <taxon>Gunneridae</taxon>
        <taxon>Pentapetalae</taxon>
        <taxon>asterids</taxon>
        <taxon>campanulids</taxon>
        <taxon>Asterales</taxon>
        <taxon>Asteraceae</taxon>
        <taxon>Asteroideae</taxon>
        <taxon>Heliantheae alliance</taxon>
        <taxon>Eupatorieae</taxon>
        <taxon>Mikania</taxon>
    </lineage>
</organism>
<dbReference type="EMBL" id="SZYD01000010">
    <property type="protein sequence ID" value="KAD4982425.1"/>
    <property type="molecule type" value="Genomic_DNA"/>
</dbReference>
<feature type="region of interest" description="Disordered" evidence="1">
    <location>
        <begin position="1"/>
        <end position="38"/>
    </location>
</feature>
<evidence type="ECO:0000256" key="1">
    <source>
        <dbReference type="SAM" id="MobiDB-lite"/>
    </source>
</evidence>
<dbReference type="AlphaFoldDB" id="A0A5N6NNV4"/>
<name>A0A5N6NNV4_9ASTR</name>
<evidence type="ECO:0000313" key="3">
    <source>
        <dbReference type="Proteomes" id="UP000326396"/>
    </source>
</evidence>